<gene>
    <name evidence="2" type="ORF">NDU88_002276</name>
</gene>
<keyword evidence="3" id="KW-1185">Reference proteome</keyword>
<comment type="caution">
    <text evidence="2">The sequence shown here is derived from an EMBL/GenBank/DDBJ whole genome shotgun (WGS) entry which is preliminary data.</text>
</comment>
<name>A0AAV7TK24_PLEWA</name>
<proteinExistence type="predicted"/>
<dbReference type="EMBL" id="JANPWB010000006">
    <property type="protein sequence ID" value="KAJ1177010.1"/>
    <property type="molecule type" value="Genomic_DNA"/>
</dbReference>
<dbReference type="Proteomes" id="UP001066276">
    <property type="component" value="Chromosome 3_2"/>
</dbReference>
<evidence type="ECO:0000313" key="2">
    <source>
        <dbReference type="EMBL" id="KAJ1177010.1"/>
    </source>
</evidence>
<organism evidence="2 3">
    <name type="scientific">Pleurodeles waltl</name>
    <name type="common">Iberian ribbed newt</name>
    <dbReference type="NCBI Taxonomy" id="8319"/>
    <lineage>
        <taxon>Eukaryota</taxon>
        <taxon>Metazoa</taxon>
        <taxon>Chordata</taxon>
        <taxon>Craniata</taxon>
        <taxon>Vertebrata</taxon>
        <taxon>Euteleostomi</taxon>
        <taxon>Amphibia</taxon>
        <taxon>Batrachia</taxon>
        <taxon>Caudata</taxon>
        <taxon>Salamandroidea</taxon>
        <taxon>Salamandridae</taxon>
        <taxon>Pleurodelinae</taxon>
        <taxon>Pleurodeles</taxon>
    </lineage>
</organism>
<reference evidence="2" key="1">
    <citation type="journal article" date="2022" name="bioRxiv">
        <title>Sequencing and chromosome-scale assembly of the giantPleurodeles waltlgenome.</title>
        <authorList>
            <person name="Brown T."/>
            <person name="Elewa A."/>
            <person name="Iarovenko S."/>
            <person name="Subramanian E."/>
            <person name="Araus A.J."/>
            <person name="Petzold A."/>
            <person name="Susuki M."/>
            <person name="Suzuki K.-i.T."/>
            <person name="Hayashi T."/>
            <person name="Toyoda A."/>
            <person name="Oliveira C."/>
            <person name="Osipova E."/>
            <person name="Leigh N.D."/>
            <person name="Simon A."/>
            <person name="Yun M.H."/>
        </authorList>
    </citation>
    <scope>NUCLEOTIDE SEQUENCE</scope>
    <source>
        <strain evidence="2">20211129_DDA</strain>
        <tissue evidence="2">Liver</tissue>
    </source>
</reference>
<evidence type="ECO:0000256" key="1">
    <source>
        <dbReference type="SAM" id="MobiDB-lite"/>
    </source>
</evidence>
<protein>
    <submittedName>
        <fullName evidence="2">Uncharacterized protein</fullName>
    </submittedName>
</protein>
<feature type="compositionally biased region" description="Polar residues" evidence="1">
    <location>
        <begin position="107"/>
        <end position="117"/>
    </location>
</feature>
<feature type="region of interest" description="Disordered" evidence="1">
    <location>
        <begin position="85"/>
        <end position="174"/>
    </location>
</feature>
<accession>A0AAV7TK24</accession>
<evidence type="ECO:0000313" key="3">
    <source>
        <dbReference type="Proteomes" id="UP001066276"/>
    </source>
</evidence>
<dbReference type="AlphaFoldDB" id="A0AAV7TK24"/>
<sequence length="231" mass="25586">MDLVGPSCTPARLLTPVGSKLLPWDKYKNRPPRSRGPVCLRCSGRDGQMQSTPPLSYRLRAESRGMFQFRAAAFLRATRLHRRSKYARGTGPHSRVNLWGPAASRSLDPSRSQQVRPQQAHIHPSQSPRRPAGFGSSVGLSPRARPRPQQQAREFSRQLGHTPHYFQRSRTSSSHCSLHLTLHRGVRRLTASPLGPQPQGAGRVPLPASVSHGSRVAHGLGPFRFSSLRDP</sequence>